<keyword evidence="11 16" id="KW-0598">Phosphotransferase system</keyword>
<protein>
    <recommendedName>
        <fullName evidence="6 16">Phosphoenolpyruvate-protein phosphotransferase</fullName>
        <ecNumber evidence="5 16">2.7.3.9</ecNumber>
    </recommendedName>
    <alternativeName>
        <fullName evidence="15 16">Phosphotransferase system, enzyme I</fullName>
    </alternativeName>
</protein>
<dbReference type="Gene3D" id="3.20.20.60">
    <property type="entry name" value="Phosphoenolpyruvate-binding domains"/>
    <property type="match status" value="1"/>
</dbReference>
<dbReference type="GO" id="GO:0005737">
    <property type="term" value="C:cytoplasm"/>
    <property type="evidence" value="ECO:0007669"/>
    <property type="project" value="UniProtKB-SubCell"/>
</dbReference>
<comment type="subcellular location">
    <subcellularLocation>
        <location evidence="3 16">Cytoplasm</location>
    </subcellularLocation>
</comment>
<dbReference type="InterPro" id="IPR015813">
    <property type="entry name" value="Pyrv/PenolPyrv_kinase-like_dom"/>
</dbReference>
<feature type="binding site" evidence="19">
    <location>
        <position position="451"/>
    </location>
    <ligand>
        <name>Mg(2+)</name>
        <dbReference type="ChEBI" id="CHEBI:18420"/>
    </ligand>
</feature>
<dbReference type="Pfam" id="PF00391">
    <property type="entry name" value="PEP-utilizers"/>
    <property type="match status" value="1"/>
</dbReference>
<reference evidence="23 24" key="1">
    <citation type="submission" date="2018-11" db="EMBL/GenBank/DDBJ databases">
        <title>Bradyrhizobium sp. nov., isolated from effective nodules of peanut in China.</title>
        <authorList>
            <person name="Li Y."/>
        </authorList>
    </citation>
    <scope>NUCLEOTIDE SEQUENCE [LARGE SCALE GENOMIC DNA]</scope>
    <source>
        <strain evidence="23 24">CCBAU 51770</strain>
    </source>
</reference>
<dbReference type="InterPro" id="IPR036637">
    <property type="entry name" value="Phosphohistidine_dom_sf"/>
</dbReference>
<feature type="domain" description="PEP-utilising enzyme mobile" evidence="20">
    <location>
        <begin position="150"/>
        <end position="222"/>
    </location>
</feature>
<evidence type="ECO:0000256" key="12">
    <source>
        <dbReference type="ARBA" id="ARBA00022723"/>
    </source>
</evidence>
<evidence type="ECO:0000313" key="23">
    <source>
        <dbReference type="EMBL" id="RXH02513.1"/>
    </source>
</evidence>
<dbReference type="Pfam" id="PF02896">
    <property type="entry name" value="PEP-utilizers_C"/>
    <property type="match status" value="1"/>
</dbReference>
<dbReference type="NCBIfam" id="TIGR01417">
    <property type="entry name" value="PTS_I_fam"/>
    <property type="match status" value="1"/>
</dbReference>
<dbReference type="GO" id="GO:0046872">
    <property type="term" value="F:metal ion binding"/>
    <property type="evidence" value="ECO:0007669"/>
    <property type="project" value="UniProtKB-KW"/>
</dbReference>
<comment type="cofactor">
    <cofactor evidence="2 16 19">
        <name>Mg(2+)</name>
        <dbReference type="ChEBI" id="CHEBI:18420"/>
    </cofactor>
</comment>
<dbReference type="PRINTS" id="PR01736">
    <property type="entry name" value="PHPHTRNFRASE"/>
</dbReference>
<dbReference type="InterPro" id="IPR008279">
    <property type="entry name" value="PEP-util_enz_mobile_dom"/>
</dbReference>
<dbReference type="Gene3D" id="3.50.30.10">
    <property type="entry name" value="Phosphohistidine domain"/>
    <property type="match status" value="1"/>
</dbReference>
<evidence type="ECO:0000256" key="15">
    <source>
        <dbReference type="ARBA" id="ARBA00033235"/>
    </source>
</evidence>
<evidence type="ECO:0000256" key="6">
    <source>
        <dbReference type="ARBA" id="ARBA00016544"/>
    </source>
</evidence>
<evidence type="ECO:0000256" key="13">
    <source>
        <dbReference type="ARBA" id="ARBA00022777"/>
    </source>
</evidence>
<dbReference type="SUPFAM" id="SSF52009">
    <property type="entry name" value="Phosphohistidine domain"/>
    <property type="match status" value="1"/>
</dbReference>
<dbReference type="EC" id="2.7.3.9" evidence="5 16"/>
<dbReference type="InterPro" id="IPR006318">
    <property type="entry name" value="PTS_EI-like"/>
</dbReference>
<keyword evidence="7 16" id="KW-0813">Transport</keyword>
<dbReference type="SUPFAM" id="SSF51621">
    <property type="entry name" value="Phosphoenolpyruvate/pyruvate domain"/>
    <property type="match status" value="1"/>
</dbReference>
<evidence type="ECO:0000256" key="11">
    <source>
        <dbReference type="ARBA" id="ARBA00022683"/>
    </source>
</evidence>
<proteinExistence type="inferred from homology"/>
<sequence>MQGGATGLAFRGRTASIGFAHGPFVRVNAGASGERVAGSLVEEALALRSAIDVASGQIAELAAIAGGEAAQILEFQVALLDDEDFIEAIFASIGEGSPADVAWRSALDEQIADYNSAEDEYLKARSSDLADLRDRVVAILRGGEGQVLKIPSGAVVCADDLPPSRFLEIDWSGGGGLALLRGSPTSHVAMLARARGIPMVVQIGTITEVAAEVGPMALLDGEGATLELDPSAEQLRLFEKRRETHRKSRASARAILQRPTASWRGERIKLFINIQRVEDLEHADAQYADGIGLMRTEFLLAERGGLPDEETQFQAYDAVLRWADRRPVTIRTFDAGGDKPVPGFTQDGEANPFLGVRGLRLCLARPEIFAIQLRALARAAVRGNLKVMFPMVTSADELEAGRKLFADVVQRLQADGIAAMLPELGIMVEVPAAALAVTSFRAAFFSIGSNDLAQYVLACDRSNGALAPLMDPLHPAVLELIARTAEHGRRAGISVSLCGDMASDPRCLPALLNCGLRELSVNSSALAQIKQTIDRLSSGGGLG</sequence>
<name>A0A4Q0QXW0_9BRAD</name>
<feature type="active site" description="Tele-phosphohistidine intermediate" evidence="17">
    <location>
        <position position="187"/>
    </location>
</feature>
<evidence type="ECO:0000313" key="24">
    <source>
        <dbReference type="Proteomes" id="UP000290174"/>
    </source>
</evidence>
<dbReference type="PIRSF" id="PIRSF000732">
    <property type="entry name" value="PTS_enzyme_I"/>
    <property type="match status" value="1"/>
</dbReference>
<comment type="similarity">
    <text evidence="4 16">Belongs to the PEP-utilizing enzyme family.</text>
</comment>
<evidence type="ECO:0000256" key="19">
    <source>
        <dbReference type="PIRSR" id="PIRSR000732-3"/>
    </source>
</evidence>
<keyword evidence="12 16" id="KW-0479">Metal-binding</keyword>
<dbReference type="GO" id="GO:0009401">
    <property type="term" value="P:phosphoenolpyruvate-dependent sugar phosphotransferase system"/>
    <property type="evidence" value="ECO:0007669"/>
    <property type="project" value="UniProtKB-KW"/>
</dbReference>
<dbReference type="PANTHER" id="PTHR46244:SF6">
    <property type="entry name" value="PHOSPHOENOLPYRUVATE-PROTEIN PHOSPHOTRANSFERASE"/>
    <property type="match status" value="1"/>
</dbReference>
<dbReference type="Proteomes" id="UP000290174">
    <property type="component" value="Unassembled WGS sequence"/>
</dbReference>
<dbReference type="InterPro" id="IPR040442">
    <property type="entry name" value="Pyrv_kinase-like_dom_sf"/>
</dbReference>
<comment type="caution">
    <text evidence="23">The sequence shown here is derived from an EMBL/GenBank/DDBJ whole genome shotgun (WGS) entry which is preliminary data.</text>
</comment>
<evidence type="ECO:0000259" key="20">
    <source>
        <dbReference type="Pfam" id="PF00391"/>
    </source>
</evidence>
<dbReference type="Pfam" id="PF05524">
    <property type="entry name" value="PEP-utilisers_N"/>
    <property type="match status" value="1"/>
</dbReference>
<evidence type="ECO:0000256" key="4">
    <source>
        <dbReference type="ARBA" id="ARBA00007837"/>
    </source>
</evidence>
<evidence type="ECO:0000259" key="21">
    <source>
        <dbReference type="Pfam" id="PF02896"/>
    </source>
</evidence>
<feature type="domain" description="Phosphotransferase system enzyme I N-terminal" evidence="22">
    <location>
        <begin position="11"/>
        <end position="125"/>
    </location>
</feature>
<dbReference type="SUPFAM" id="SSF47831">
    <property type="entry name" value="Enzyme I of the PEP:sugar phosphotransferase system HPr-binding (sub)domain"/>
    <property type="match status" value="1"/>
</dbReference>
<evidence type="ECO:0000256" key="5">
    <source>
        <dbReference type="ARBA" id="ARBA00012232"/>
    </source>
</evidence>
<keyword evidence="10 16" id="KW-0808">Transferase</keyword>
<feature type="binding site" evidence="18">
    <location>
        <begin position="450"/>
        <end position="451"/>
    </location>
    <ligand>
        <name>phosphoenolpyruvate</name>
        <dbReference type="ChEBI" id="CHEBI:58702"/>
    </ligand>
</feature>
<feature type="binding site" evidence="18">
    <location>
        <position position="331"/>
    </location>
    <ligand>
        <name>phosphoenolpyruvate</name>
        <dbReference type="ChEBI" id="CHEBI:58702"/>
    </ligand>
</feature>
<feature type="binding site" evidence="18">
    <location>
        <position position="461"/>
    </location>
    <ligand>
        <name>phosphoenolpyruvate</name>
        <dbReference type="ChEBI" id="CHEBI:58702"/>
    </ligand>
</feature>
<evidence type="ECO:0000259" key="22">
    <source>
        <dbReference type="Pfam" id="PF05524"/>
    </source>
</evidence>
<feature type="binding site" evidence="19">
    <location>
        <position position="429"/>
    </location>
    <ligand>
        <name>Mg(2+)</name>
        <dbReference type="ChEBI" id="CHEBI:18420"/>
    </ligand>
</feature>
<evidence type="ECO:0000256" key="2">
    <source>
        <dbReference type="ARBA" id="ARBA00001946"/>
    </source>
</evidence>
<evidence type="ECO:0000256" key="16">
    <source>
        <dbReference type="PIRNR" id="PIRNR000732"/>
    </source>
</evidence>
<dbReference type="InterPro" id="IPR000121">
    <property type="entry name" value="PEP_util_C"/>
</dbReference>
<evidence type="ECO:0000256" key="3">
    <source>
        <dbReference type="ARBA" id="ARBA00004496"/>
    </source>
</evidence>
<evidence type="ECO:0000256" key="14">
    <source>
        <dbReference type="ARBA" id="ARBA00022842"/>
    </source>
</evidence>
<keyword evidence="13 16" id="KW-0418">Kinase</keyword>
<dbReference type="RefSeq" id="WP_128934516.1">
    <property type="nucleotide sequence ID" value="NZ_CP022221.1"/>
</dbReference>
<dbReference type="PANTHER" id="PTHR46244">
    <property type="entry name" value="PHOSPHOENOLPYRUVATE-PROTEIN PHOSPHOTRANSFERASE"/>
    <property type="match status" value="1"/>
</dbReference>
<dbReference type="InterPro" id="IPR036618">
    <property type="entry name" value="PtsI_HPr-bd_sf"/>
</dbReference>
<evidence type="ECO:0000256" key="18">
    <source>
        <dbReference type="PIRSR" id="PIRSR000732-2"/>
    </source>
</evidence>
<dbReference type="EMBL" id="RKMK01000002">
    <property type="protein sequence ID" value="RXH02513.1"/>
    <property type="molecule type" value="Genomic_DNA"/>
</dbReference>
<keyword evidence="9 16" id="KW-0762">Sugar transport</keyword>
<gene>
    <name evidence="23" type="primary">ptsP</name>
    <name evidence="23" type="ORF">EAS61_03490</name>
</gene>
<evidence type="ECO:0000256" key="17">
    <source>
        <dbReference type="PIRSR" id="PIRSR000732-1"/>
    </source>
</evidence>
<dbReference type="GO" id="GO:0008965">
    <property type="term" value="F:phosphoenolpyruvate-protein phosphotransferase activity"/>
    <property type="evidence" value="ECO:0007669"/>
    <property type="project" value="UniProtKB-EC"/>
</dbReference>
<dbReference type="InterPro" id="IPR024692">
    <property type="entry name" value="PTS_EI"/>
</dbReference>
<organism evidence="23 24">
    <name type="scientific">Bradyrhizobium zhanjiangense</name>
    <dbReference type="NCBI Taxonomy" id="1325107"/>
    <lineage>
        <taxon>Bacteria</taxon>
        <taxon>Pseudomonadati</taxon>
        <taxon>Pseudomonadota</taxon>
        <taxon>Alphaproteobacteria</taxon>
        <taxon>Hyphomicrobiales</taxon>
        <taxon>Nitrobacteraceae</taxon>
        <taxon>Bradyrhizobium</taxon>
    </lineage>
</organism>
<evidence type="ECO:0000256" key="7">
    <source>
        <dbReference type="ARBA" id="ARBA00022448"/>
    </source>
</evidence>
<comment type="function">
    <text evidence="16">General (non sugar-specific) component of the phosphoenolpyruvate-dependent sugar phosphotransferase system (sugar PTS). This major carbohydrate active-transport system catalyzes the phosphorylation of incoming sugar substrates concomitantly with their translocation across the cell membrane. Enzyme I transfers the phosphoryl group from phosphoenolpyruvate (PEP) to the phosphoryl carrier protein (HPr).</text>
</comment>
<dbReference type="GO" id="GO:0016301">
    <property type="term" value="F:kinase activity"/>
    <property type="evidence" value="ECO:0007669"/>
    <property type="project" value="UniProtKB-KW"/>
</dbReference>
<dbReference type="AlphaFoldDB" id="A0A4Q0QXW0"/>
<evidence type="ECO:0000256" key="1">
    <source>
        <dbReference type="ARBA" id="ARBA00000683"/>
    </source>
</evidence>
<comment type="catalytic activity">
    <reaction evidence="1 16">
        <text>L-histidyl-[protein] + phosphoenolpyruvate = N(pros)-phospho-L-histidyl-[protein] + pyruvate</text>
        <dbReference type="Rhea" id="RHEA:23880"/>
        <dbReference type="Rhea" id="RHEA-COMP:9745"/>
        <dbReference type="Rhea" id="RHEA-COMP:9746"/>
        <dbReference type="ChEBI" id="CHEBI:15361"/>
        <dbReference type="ChEBI" id="CHEBI:29979"/>
        <dbReference type="ChEBI" id="CHEBI:58702"/>
        <dbReference type="ChEBI" id="CHEBI:64837"/>
        <dbReference type="EC" id="2.7.3.9"/>
    </reaction>
</comment>
<dbReference type="InterPro" id="IPR050499">
    <property type="entry name" value="PEP-utilizing_PTS_enzyme"/>
</dbReference>
<dbReference type="Gene3D" id="1.10.274.10">
    <property type="entry name" value="PtsI, HPr-binding domain"/>
    <property type="match status" value="1"/>
</dbReference>
<evidence type="ECO:0000256" key="10">
    <source>
        <dbReference type="ARBA" id="ARBA00022679"/>
    </source>
</evidence>
<feature type="active site" description="Proton donor" evidence="17">
    <location>
        <position position="498"/>
    </location>
</feature>
<keyword evidence="14 16" id="KW-0460">Magnesium</keyword>
<evidence type="ECO:0000256" key="9">
    <source>
        <dbReference type="ARBA" id="ARBA00022597"/>
    </source>
</evidence>
<feature type="binding site" evidence="18">
    <location>
        <position position="295"/>
    </location>
    <ligand>
        <name>phosphoenolpyruvate</name>
        <dbReference type="ChEBI" id="CHEBI:58702"/>
    </ligand>
</feature>
<dbReference type="InterPro" id="IPR008731">
    <property type="entry name" value="PTS_EIN"/>
</dbReference>
<feature type="domain" description="PEP-utilising enzyme C-terminal" evidence="21">
    <location>
        <begin position="256"/>
        <end position="536"/>
    </location>
</feature>
<keyword evidence="8 16" id="KW-0963">Cytoplasm</keyword>
<keyword evidence="23" id="KW-0670">Pyruvate</keyword>
<accession>A0A4Q0QXW0</accession>
<evidence type="ECO:0000256" key="8">
    <source>
        <dbReference type="ARBA" id="ARBA00022490"/>
    </source>
</evidence>